<feature type="region of interest" description="Disordered" evidence="1">
    <location>
        <begin position="612"/>
        <end position="632"/>
    </location>
</feature>
<evidence type="ECO:0000256" key="1">
    <source>
        <dbReference type="SAM" id="MobiDB-lite"/>
    </source>
</evidence>
<accession>A0A250WYI5</accession>
<gene>
    <name evidence="2" type="ORF">CEUSTIGMA_g3350.t1</name>
</gene>
<dbReference type="OrthoDB" id="551632at2759"/>
<organism evidence="2 3">
    <name type="scientific">Chlamydomonas eustigma</name>
    <dbReference type="NCBI Taxonomy" id="1157962"/>
    <lineage>
        <taxon>Eukaryota</taxon>
        <taxon>Viridiplantae</taxon>
        <taxon>Chlorophyta</taxon>
        <taxon>core chlorophytes</taxon>
        <taxon>Chlorophyceae</taxon>
        <taxon>CS clade</taxon>
        <taxon>Chlamydomonadales</taxon>
        <taxon>Chlamydomonadaceae</taxon>
        <taxon>Chlamydomonas</taxon>
    </lineage>
</organism>
<protein>
    <submittedName>
        <fullName evidence="2">Uncharacterized protein</fullName>
    </submittedName>
</protein>
<keyword evidence="3" id="KW-1185">Reference proteome</keyword>
<feature type="compositionally biased region" description="Basic and acidic residues" evidence="1">
    <location>
        <begin position="286"/>
        <end position="299"/>
    </location>
</feature>
<name>A0A250WYI5_9CHLO</name>
<evidence type="ECO:0000313" key="3">
    <source>
        <dbReference type="Proteomes" id="UP000232323"/>
    </source>
</evidence>
<dbReference type="Proteomes" id="UP000232323">
    <property type="component" value="Unassembled WGS sequence"/>
</dbReference>
<reference evidence="2 3" key="1">
    <citation type="submission" date="2017-08" db="EMBL/GenBank/DDBJ databases">
        <title>Acidophilic green algal genome provides insights into adaptation to an acidic environment.</title>
        <authorList>
            <person name="Hirooka S."/>
            <person name="Hirose Y."/>
            <person name="Kanesaki Y."/>
            <person name="Higuchi S."/>
            <person name="Fujiwara T."/>
            <person name="Onuma R."/>
            <person name="Era A."/>
            <person name="Ohbayashi R."/>
            <person name="Uzuka A."/>
            <person name="Nozaki H."/>
            <person name="Yoshikawa H."/>
            <person name="Miyagishima S.Y."/>
        </authorList>
    </citation>
    <scope>NUCLEOTIDE SEQUENCE [LARGE SCALE GENOMIC DNA]</scope>
    <source>
        <strain evidence="2 3">NIES-2499</strain>
    </source>
</reference>
<proteinExistence type="predicted"/>
<feature type="region of interest" description="Disordered" evidence="1">
    <location>
        <begin position="72"/>
        <end position="103"/>
    </location>
</feature>
<comment type="caution">
    <text evidence="2">The sequence shown here is derived from an EMBL/GenBank/DDBJ whole genome shotgun (WGS) entry which is preliminary data.</text>
</comment>
<dbReference type="AlphaFoldDB" id="A0A250WYI5"/>
<dbReference type="STRING" id="1157962.A0A250WYI5"/>
<feature type="region of interest" description="Disordered" evidence="1">
    <location>
        <begin position="258"/>
        <end position="322"/>
    </location>
</feature>
<evidence type="ECO:0000313" key="2">
    <source>
        <dbReference type="EMBL" id="GAX75907.1"/>
    </source>
</evidence>
<feature type="compositionally biased region" description="Basic and acidic residues" evidence="1">
    <location>
        <begin position="90"/>
        <end position="103"/>
    </location>
</feature>
<dbReference type="EMBL" id="BEGY01000014">
    <property type="protein sequence ID" value="GAX75907.1"/>
    <property type="molecule type" value="Genomic_DNA"/>
</dbReference>
<feature type="region of interest" description="Disordered" evidence="1">
    <location>
        <begin position="202"/>
        <end position="243"/>
    </location>
</feature>
<sequence>MSPAKCYSKAGISSSAMFGAKSTRPKSAMVPRDYAVLFNKYYGPESVMDRIMKSQGKVAPPSPTSVIRPASALAADRSRALRSIPTQKGGHSEESEAKAMTESERIDKEIALRAARETHGKYLTPYLANKYGIEVEGYSGDQLFNPATQGLKMVPASGMPKDVALAAGDKRGAAKVMELAAQLEEAERQRLMRTITIKQRNSKAQAVRLVKPKSASSSFATTTREKAQKSSIRTGLSSAGKLGPGAYNSSRYHAYIRPNIATPGLGPKQGPEGQDRREDRDDDVYEHDCEGKRSGHDAKQLGTSSSGHSPSKGGATSHGQGAIRKLEPSGYFTTPQLGGKAMAIFKDAHRVHERRPASAGSSSFLVRSRMAIDHSSTASHLALKYFHEGYDSGVRKSPKLITKFHLQVHRPPLGTADTPPALGPGTYLNSDYMPDSLTGHHVTAGHGQHQRHTLDFSRQAARPGSAPTSRLLGTEPVGAAEAAAIIRSMYGHKGADLDPSSVYVGVHALMEGNSHDSRPRAKSAGLGRRPQSAAAALQLVRQQRARSAVWGTTGAIQEGDEEGVDGEVSALLGQMKRHEGIQPLGYQEMEKFSSAGLARRIPGGRISTATRETETKGMRAMSRDGIIPPASGPLRMGAGADVVYKPDDSVQAHRIRSPAWRLPTNRHEGSKSWIASAALAYT</sequence>
<feature type="region of interest" description="Disordered" evidence="1">
    <location>
        <begin position="443"/>
        <end position="472"/>
    </location>
</feature>